<dbReference type="EMBL" id="CAJJDN010000036">
    <property type="protein sequence ID" value="CAD8077691.1"/>
    <property type="molecule type" value="Genomic_DNA"/>
</dbReference>
<gene>
    <name evidence="1" type="ORF">PSON_ATCC_30995.1.T0360258</name>
</gene>
<comment type="caution">
    <text evidence="1">The sequence shown here is derived from an EMBL/GenBank/DDBJ whole genome shotgun (WGS) entry which is preliminary data.</text>
</comment>
<protein>
    <submittedName>
        <fullName evidence="1">Uncharacterized protein</fullName>
    </submittedName>
</protein>
<organism evidence="1 2">
    <name type="scientific">Paramecium sonneborni</name>
    <dbReference type="NCBI Taxonomy" id="65129"/>
    <lineage>
        <taxon>Eukaryota</taxon>
        <taxon>Sar</taxon>
        <taxon>Alveolata</taxon>
        <taxon>Ciliophora</taxon>
        <taxon>Intramacronucleata</taxon>
        <taxon>Oligohymenophorea</taxon>
        <taxon>Peniculida</taxon>
        <taxon>Parameciidae</taxon>
        <taxon>Paramecium</taxon>
    </lineage>
</organism>
<dbReference type="Proteomes" id="UP000692954">
    <property type="component" value="Unassembled WGS sequence"/>
</dbReference>
<evidence type="ECO:0000313" key="2">
    <source>
        <dbReference type="Proteomes" id="UP000692954"/>
    </source>
</evidence>
<dbReference type="AlphaFoldDB" id="A0A8S1MH31"/>
<proteinExistence type="predicted"/>
<evidence type="ECO:0000313" key="1">
    <source>
        <dbReference type="EMBL" id="CAD8077691.1"/>
    </source>
</evidence>
<name>A0A8S1MH31_9CILI</name>
<accession>A0A8S1MH31</accession>
<reference evidence="1" key="1">
    <citation type="submission" date="2021-01" db="EMBL/GenBank/DDBJ databases">
        <authorList>
            <consortium name="Genoscope - CEA"/>
            <person name="William W."/>
        </authorList>
    </citation>
    <scope>NUCLEOTIDE SEQUENCE</scope>
</reference>
<sequence length="86" mass="10403">MDRERIFNQKIILTYQHNQIKLKDNWINKLNTLNLFIFIKLESLRLKEATLICIQLVFPSTKVQNLLRIKNFQLQIINYNIAFLIQ</sequence>
<keyword evidence="2" id="KW-1185">Reference proteome</keyword>